<dbReference type="OMA" id="IQFYEIQ"/>
<dbReference type="GO" id="GO:0071933">
    <property type="term" value="F:Arp2/3 complex binding"/>
    <property type="evidence" value="ECO:0007669"/>
    <property type="project" value="TreeGrafter"/>
</dbReference>
<evidence type="ECO:0000256" key="1">
    <source>
        <dbReference type="ARBA" id="ARBA00004308"/>
    </source>
</evidence>
<protein>
    <submittedName>
        <fullName evidence="9">Junction-mediating and-regulatory protein</fullName>
    </submittedName>
</protein>
<accession>A0A087TX69</accession>
<dbReference type="AlphaFoldDB" id="A0A087TX69"/>
<dbReference type="Proteomes" id="UP000054359">
    <property type="component" value="Unassembled WGS sequence"/>
</dbReference>
<dbReference type="InterPro" id="IPR031738">
    <property type="entry name" value="JMY/WHAMM"/>
</dbReference>
<dbReference type="GO" id="GO:0034314">
    <property type="term" value="P:Arp2/3 complex-mediated actin nucleation"/>
    <property type="evidence" value="ECO:0007669"/>
    <property type="project" value="TreeGrafter"/>
</dbReference>
<evidence type="ECO:0000256" key="4">
    <source>
        <dbReference type="ARBA" id="ARBA00023054"/>
    </source>
</evidence>
<keyword evidence="10" id="KW-1185">Reference proteome</keyword>
<organism evidence="9 10">
    <name type="scientific">Stegodyphus mimosarum</name>
    <name type="common">African social velvet spider</name>
    <dbReference type="NCBI Taxonomy" id="407821"/>
    <lineage>
        <taxon>Eukaryota</taxon>
        <taxon>Metazoa</taxon>
        <taxon>Ecdysozoa</taxon>
        <taxon>Arthropoda</taxon>
        <taxon>Chelicerata</taxon>
        <taxon>Arachnida</taxon>
        <taxon>Araneae</taxon>
        <taxon>Araneomorphae</taxon>
        <taxon>Entelegynae</taxon>
        <taxon>Eresoidea</taxon>
        <taxon>Eresidae</taxon>
        <taxon>Stegodyphus</taxon>
    </lineage>
</organism>
<dbReference type="PANTHER" id="PTHR23330">
    <property type="entry name" value="P300 TRANSCRIPTIONAL COFACTOR JMY-RELATED"/>
    <property type="match status" value="1"/>
</dbReference>
<dbReference type="PANTHER" id="PTHR23330:SF10">
    <property type="entry name" value="WH2 DOMAIN-CONTAINING PROTEIN"/>
    <property type="match status" value="1"/>
</dbReference>
<dbReference type="EMBL" id="KK117158">
    <property type="protein sequence ID" value="KFM69708.1"/>
    <property type="molecule type" value="Genomic_DNA"/>
</dbReference>
<dbReference type="Pfam" id="PF15920">
    <property type="entry name" value="WHAMM-JMY_N"/>
    <property type="match status" value="1"/>
</dbReference>
<dbReference type="GO" id="GO:0005737">
    <property type="term" value="C:cytoplasm"/>
    <property type="evidence" value="ECO:0007669"/>
    <property type="project" value="UniProtKB-SubCell"/>
</dbReference>
<evidence type="ECO:0000313" key="9">
    <source>
        <dbReference type="EMBL" id="KFM69708.1"/>
    </source>
</evidence>
<dbReference type="GO" id="GO:0012505">
    <property type="term" value="C:endomembrane system"/>
    <property type="evidence" value="ECO:0007669"/>
    <property type="project" value="UniProtKB-SubCell"/>
</dbReference>
<reference evidence="9 10" key="1">
    <citation type="submission" date="2013-11" db="EMBL/GenBank/DDBJ databases">
        <title>Genome sequencing of Stegodyphus mimosarum.</title>
        <authorList>
            <person name="Bechsgaard J."/>
        </authorList>
    </citation>
    <scope>NUCLEOTIDE SEQUENCE [LARGE SCALE GENOMIC DNA]</scope>
</reference>
<proteinExistence type="predicted"/>
<feature type="coiled-coil region" evidence="6">
    <location>
        <begin position="150"/>
        <end position="177"/>
    </location>
</feature>
<feature type="domain" description="JMY/WHAMM middle" evidence="7">
    <location>
        <begin position="143"/>
        <end position="404"/>
    </location>
</feature>
<evidence type="ECO:0000259" key="7">
    <source>
        <dbReference type="Pfam" id="PF15871"/>
    </source>
</evidence>
<feature type="non-terminal residue" evidence="9">
    <location>
        <position position="437"/>
    </location>
</feature>
<gene>
    <name evidence="9" type="ORF">X975_17951</name>
</gene>
<dbReference type="GO" id="GO:0003779">
    <property type="term" value="F:actin binding"/>
    <property type="evidence" value="ECO:0007669"/>
    <property type="project" value="UniProtKB-KW"/>
</dbReference>
<feature type="domain" description="JMY/WHAMM N-terminal" evidence="8">
    <location>
        <begin position="7"/>
        <end position="136"/>
    </location>
</feature>
<comment type="subcellular location">
    <subcellularLocation>
        <location evidence="2">Cytoplasm</location>
    </subcellularLocation>
    <subcellularLocation>
        <location evidence="1">Endomembrane system</location>
    </subcellularLocation>
</comment>
<keyword evidence="5" id="KW-0009">Actin-binding</keyword>
<dbReference type="Pfam" id="PF15871">
    <property type="entry name" value="JMY"/>
    <property type="match status" value="1"/>
</dbReference>
<dbReference type="OrthoDB" id="6284683at2759"/>
<dbReference type="STRING" id="407821.A0A087TX69"/>
<evidence type="ECO:0000256" key="6">
    <source>
        <dbReference type="SAM" id="Coils"/>
    </source>
</evidence>
<name>A0A087TX69_STEMI</name>
<evidence type="ECO:0000313" key="10">
    <source>
        <dbReference type="Proteomes" id="UP000054359"/>
    </source>
</evidence>
<evidence type="ECO:0000256" key="2">
    <source>
        <dbReference type="ARBA" id="ARBA00004496"/>
    </source>
</evidence>
<keyword evidence="3" id="KW-0963">Cytoplasm</keyword>
<evidence type="ECO:0000256" key="5">
    <source>
        <dbReference type="ARBA" id="ARBA00023203"/>
    </source>
</evidence>
<sequence>MDSPLGDLSDWVAVKEDFFVRTEETDHPRFICAWNNEETKIAITLHEGTRKASDQNHKNKVCLLSLKELYHIHKQFCLINSQLEASYPKDLKPNYVPSRKKFEYVSSAVEYYLSAAIKAVGKKIVIPTIFGEDDDDPLSCYEENLNEFRLRTLQNNVEKAYKELEEILQLRERAESLLQLTTVYTLEDQVATNISDALAELYNFQLQPFLELREVSRNRIKQAQSKLSEEIGPNIKQKAEKDYEEWNEQSLVATEALQQLYHEYYRRTLSLVQGQRDRMIEDKKKYGKVAFELHGMPRLLKLESLVWQEDLKLHNAIKATKEFQRDKIKSQLAYINDDSGAVYEIERIEEEITNAQIGVLDAHLEVLDVEERLYKSQLAILNKEYKDSVEIGVFFDAVENPEDLPDTENSSPEQNPKISKLKEKLNRIYRKRANIRN</sequence>
<evidence type="ECO:0000259" key="8">
    <source>
        <dbReference type="Pfam" id="PF15920"/>
    </source>
</evidence>
<keyword evidence="4 6" id="KW-0175">Coiled coil</keyword>
<evidence type="ECO:0000256" key="3">
    <source>
        <dbReference type="ARBA" id="ARBA00022490"/>
    </source>
</evidence>
<dbReference type="InterPro" id="IPR031808">
    <property type="entry name" value="JMY/WHAMM_N"/>
</dbReference>